<dbReference type="STRING" id="869279.SE15_10390"/>
<dbReference type="AlphaFoldDB" id="A0A0P6XPY1"/>
<comment type="caution">
    <text evidence="1">The sequence shown here is derived from an EMBL/GenBank/DDBJ whole genome shotgun (WGS) entry which is preliminary data.</text>
</comment>
<reference evidence="1 2" key="1">
    <citation type="submission" date="2015-07" db="EMBL/GenBank/DDBJ databases">
        <title>Whole genome sequence of Thermanaerothrix daxensis DSM 23592.</title>
        <authorList>
            <person name="Hemp J."/>
            <person name="Ward L.M."/>
            <person name="Pace L.A."/>
            <person name="Fischer W.W."/>
        </authorList>
    </citation>
    <scope>NUCLEOTIDE SEQUENCE [LARGE SCALE GENOMIC DNA]</scope>
    <source>
        <strain evidence="1 2">GNS-1</strain>
    </source>
</reference>
<gene>
    <name evidence="1" type="ORF">SE15_10390</name>
</gene>
<evidence type="ECO:0000313" key="1">
    <source>
        <dbReference type="EMBL" id="KPL82531.1"/>
    </source>
</evidence>
<evidence type="ECO:0000313" key="2">
    <source>
        <dbReference type="Proteomes" id="UP000050544"/>
    </source>
</evidence>
<accession>A0A0P6XPY1</accession>
<organism evidence="1 2">
    <name type="scientific">Thermanaerothrix daxensis</name>
    <dbReference type="NCBI Taxonomy" id="869279"/>
    <lineage>
        <taxon>Bacteria</taxon>
        <taxon>Bacillati</taxon>
        <taxon>Chloroflexota</taxon>
        <taxon>Anaerolineae</taxon>
        <taxon>Anaerolineales</taxon>
        <taxon>Anaerolineaceae</taxon>
        <taxon>Thermanaerothrix</taxon>
    </lineage>
</organism>
<dbReference type="Proteomes" id="UP000050544">
    <property type="component" value="Unassembled WGS sequence"/>
</dbReference>
<protein>
    <recommendedName>
        <fullName evidence="3">Transposase</fullName>
    </recommendedName>
</protein>
<name>A0A0P6XPY1_9CHLR</name>
<evidence type="ECO:0008006" key="3">
    <source>
        <dbReference type="Google" id="ProtNLM"/>
    </source>
</evidence>
<dbReference type="EMBL" id="LGKO01000005">
    <property type="protein sequence ID" value="KPL82531.1"/>
    <property type="molecule type" value="Genomic_DNA"/>
</dbReference>
<keyword evidence="2" id="KW-1185">Reference proteome</keyword>
<sequence length="63" mass="6782">MEATEADVLVSDDADAFKKVSDETGRAHQVCKSHVRRNTDALVDELSALIRASQDPSLDVVGV</sequence>
<proteinExistence type="predicted"/>